<feature type="binding site" evidence="2">
    <location>
        <begin position="261"/>
        <end position="268"/>
    </location>
    <ligand>
        <name>ATP</name>
        <dbReference type="ChEBI" id="CHEBI:30616"/>
    </ligand>
</feature>
<dbReference type="InterPro" id="IPR025758">
    <property type="entry name" value="Fic/DOC_N"/>
</dbReference>
<dbReference type="InterPro" id="IPR003812">
    <property type="entry name" value="Fido"/>
</dbReference>
<dbReference type="NCBIfam" id="NF046030">
    <property type="entry name" value="ProtAdlyltaseSoFic"/>
    <property type="match status" value="1"/>
</dbReference>
<dbReference type="PROSITE" id="PS51459">
    <property type="entry name" value="FIDO"/>
    <property type="match status" value="1"/>
</dbReference>
<gene>
    <name evidence="4" type="ORF">SAMN02746062_01452</name>
</gene>
<accession>A0A286EDI0</accession>
<keyword evidence="5" id="KW-1185">Reference proteome</keyword>
<proteinExistence type="predicted"/>
<dbReference type="PANTHER" id="PTHR13504">
    <property type="entry name" value="FIDO DOMAIN-CONTAINING PROTEIN DDB_G0283145"/>
    <property type="match status" value="1"/>
</dbReference>
<dbReference type="InterPro" id="IPR048770">
    <property type="entry name" value="SoFic-like_C"/>
</dbReference>
<evidence type="ECO:0000313" key="4">
    <source>
        <dbReference type="EMBL" id="SOD68919.1"/>
    </source>
</evidence>
<keyword evidence="2" id="KW-0547">Nucleotide-binding</keyword>
<dbReference type="Pfam" id="PF21248">
    <property type="entry name" value="SoFic-like_C"/>
    <property type="match status" value="1"/>
</dbReference>
<dbReference type="Proteomes" id="UP000219669">
    <property type="component" value="Unassembled WGS sequence"/>
</dbReference>
<dbReference type="EMBL" id="OCNF01000011">
    <property type="protein sequence ID" value="SOD68919.1"/>
    <property type="molecule type" value="Genomic_DNA"/>
</dbReference>
<feature type="active site" evidence="1">
    <location>
        <position position="257"/>
    </location>
</feature>
<dbReference type="PANTHER" id="PTHR13504:SF35">
    <property type="entry name" value="PROTEIN ADENYLYLTRANSFERASE SOFIC"/>
    <property type="match status" value="1"/>
</dbReference>
<reference evidence="4 5" key="1">
    <citation type="submission" date="2017-09" db="EMBL/GenBank/DDBJ databases">
        <authorList>
            <person name="Ehlers B."/>
            <person name="Leendertz F.H."/>
        </authorList>
    </citation>
    <scope>NUCLEOTIDE SEQUENCE [LARGE SCALE GENOMIC DNA]</scope>
    <source>
        <strain evidence="4 5">DSM 16848</strain>
    </source>
</reference>
<dbReference type="AlphaFoldDB" id="A0A286EDI0"/>
<dbReference type="InterPro" id="IPR040198">
    <property type="entry name" value="Fido_containing"/>
</dbReference>
<dbReference type="GO" id="GO:0005524">
    <property type="term" value="F:ATP binding"/>
    <property type="evidence" value="ECO:0007669"/>
    <property type="project" value="UniProtKB-KW"/>
</dbReference>
<evidence type="ECO:0000256" key="1">
    <source>
        <dbReference type="PIRSR" id="PIRSR640198-1"/>
    </source>
</evidence>
<dbReference type="Pfam" id="PF02661">
    <property type="entry name" value="Fic"/>
    <property type="match status" value="1"/>
</dbReference>
<organism evidence="4 5">
    <name type="scientific">Alysiella filiformis DSM 16848</name>
    <dbReference type="NCBI Taxonomy" id="1120981"/>
    <lineage>
        <taxon>Bacteria</taxon>
        <taxon>Pseudomonadati</taxon>
        <taxon>Pseudomonadota</taxon>
        <taxon>Betaproteobacteria</taxon>
        <taxon>Neisseriales</taxon>
        <taxon>Neisseriaceae</taxon>
        <taxon>Alysiella</taxon>
    </lineage>
</organism>
<evidence type="ECO:0000256" key="2">
    <source>
        <dbReference type="PIRSR" id="PIRSR640198-2"/>
    </source>
</evidence>
<feature type="binding site" evidence="2">
    <location>
        <begin position="299"/>
        <end position="300"/>
    </location>
    <ligand>
        <name>ATP</name>
        <dbReference type="ChEBI" id="CHEBI:30616"/>
    </ligand>
</feature>
<keyword evidence="2" id="KW-0067">ATP-binding</keyword>
<sequence length="429" mass="49389">MTFRQPENLIKLNITPAKTAFLLVFFVMFKNRHFLNISALICLRDKHILPHIFKFSDFLNMTQWQAHIPYNDLPHLPPQQDIETKNILKHCITARAALAQLKQAAELIPNQSMLINTLPIMEARASSEIENIVTTTDKLFQSLQLDNDNIDPATKEALQYRNALFQGFQSLARLPLCTQTAVLVCNAIKQPHEMTIRQTTGTALKSGTTGKTIYTPPESESVIRDKLANWEKFIHESDDLDPLIIMAIAHYQFEAIHPFTDGNGRTGRILNSLLLIDKGLLSLPILYLSRYIIENKADYYHLLLRVTSEQDWESWIIYILKGVQETADWTVNKINAIRQLFEQTRQYVQQHAPHIYTHELLNLLFEQPYTRIANLESAGIAKRQTASKYLKELNDLGVLNEVQIGRDKLFINPRLMNLLRGNENEFTPF</sequence>
<dbReference type="InterPro" id="IPR036597">
    <property type="entry name" value="Fido-like_dom_sf"/>
</dbReference>
<protein>
    <submittedName>
        <fullName evidence="4">Fic family protein</fullName>
    </submittedName>
</protein>
<evidence type="ECO:0000313" key="5">
    <source>
        <dbReference type="Proteomes" id="UP000219669"/>
    </source>
</evidence>
<dbReference type="SUPFAM" id="SSF140931">
    <property type="entry name" value="Fic-like"/>
    <property type="match status" value="1"/>
</dbReference>
<dbReference type="Gene3D" id="1.10.3290.10">
    <property type="entry name" value="Fido-like domain"/>
    <property type="match status" value="1"/>
</dbReference>
<feature type="domain" description="Fido" evidence="3">
    <location>
        <begin position="183"/>
        <end position="321"/>
    </location>
</feature>
<name>A0A286EDI0_9NEIS</name>
<dbReference type="Pfam" id="PF13784">
    <property type="entry name" value="Fic_N"/>
    <property type="match status" value="1"/>
</dbReference>
<evidence type="ECO:0000259" key="3">
    <source>
        <dbReference type="PROSITE" id="PS51459"/>
    </source>
</evidence>